<dbReference type="GeneID" id="36576918"/>
<organism evidence="2 3">
    <name type="scientific">Amorphotheca resinae ATCC 22711</name>
    <dbReference type="NCBI Taxonomy" id="857342"/>
    <lineage>
        <taxon>Eukaryota</taxon>
        <taxon>Fungi</taxon>
        <taxon>Dikarya</taxon>
        <taxon>Ascomycota</taxon>
        <taxon>Pezizomycotina</taxon>
        <taxon>Leotiomycetes</taxon>
        <taxon>Helotiales</taxon>
        <taxon>Amorphothecaceae</taxon>
        <taxon>Amorphotheca</taxon>
    </lineage>
</organism>
<keyword evidence="3" id="KW-1185">Reference proteome</keyword>
<accession>A0A2T3AW31</accession>
<sequence length="351" mass="40737">MSLTAFHQFPELAPELRNRIWKIAITSYIQDVADRLPRWFISSWAERRRQAIVSCLPGKDRLPLALYVYLRDPYNGLKLRFEEDEFESLVDCFPISSVCHETRMNVAEFCRLLAPHVRFEYDTSTLWSLKPPEKGAEPVVLRSSHWLPGAETLERVFAQPTTLTVNAGLFRSAEHLVGIVFRFFGNRIQRLVMDLCVHDNKPVKHAYWSDPGAAPISIEATLNHDLKADPAIIYVTRDQKLDVSESFWQNLYNSEATLNLDSEGDPAIIYVTTGRDQKLHVSMSFWQNKTLQTQTEMDMTTHLLKMYEVFDASSERLPLLEHIEVNLEVWGMDGIERTRLTTNWKRDYMVR</sequence>
<dbReference type="EMBL" id="KZ679014">
    <property type="protein sequence ID" value="PSS12840.1"/>
    <property type="molecule type" value="Genomic_DNA"/>
</dbReference>
<reference evidence="2 3" key="1">
    <citation type="journal article" date="2018" name="New Phytol.">
        <title>Comparative genomics and transcriptomics depict ericoid mycorrhizal fungi as versatile saprotrophs and plant mutualists.</title>
        <authorList>
            <person name="Martino E."/>
            <person name="Morin E."/>
            <person name="Grelet G.A."/>
            <person name="Kuo A."/>
            <person name="Kohler A."/>
            <person name="Daghino S."/>
            <person name="Barry K.W."/>
            <person name="Cichocki N."/>
            <person name="Clum A."/>
            <person name="Dockter R.B."/>
            <person name="Hainaut M."/>
            <person name="Kuo R.C."/>
            <person name="LaButti K."/>
            <person name="Lindahl B.D."/>
            <person name="Lindquist E.A."/>
            <person name="Lipzen A."/>
            <person name="Khouja H.R."/>
            <person name="Magnuson J."/>
            <person name="Murat C."/>
            <person name="Ohm R.A."/>
            <person name="Singer S.W."/>
            <person name="Spatafora J.W."/>
            <person name="Wang M."/>
            <person name="Veneault-Fourrey C."/>
            <person name="Henrissat B."/>
            <person name="Grigoriev I.V."/>
            <person name="Martin F.M."/>
            <person name="Perotto S."/>
        </authorList>
    </citation>
    <scope>NUCLEOTIDE SEQUENCE [LARGE SCALE GENOMIC DNA]</scope>
    <source>
        <strain evidence="2 3">ATCC 22711</strain>
    </source>
</reference>
<dbReference type="OrthoDB" id="3764745at2759"/>
<gene>
    <name evidence="2" type="ORF">M430DRAFT_60037</name>
</gene>
<evidence type="ECO:0000313" key="3">
    <source>
        <dbReference type="Proteomes" id="UP000241818"/>
    </source>
</evidence>
<proteinExistence type="predicted"/>
<evidence type="ECO:0000313" key="2">
    <source>
        <dbReference type="EMBL" id="PSS12840.1"/>
    </source>
</evidence>
<dbReference type="AlphaFoldDB" id="A0A2T3AW31"/>
<feature type="domain" description="2EXR" evidence="1">
    <location>
        <begin position="6"/>
        <end position="107"/>
    </location>
</feature>
<dbReference type="RefSeq" id="XP_024718831.1">
    <property type="nucleotide sequence ID" value="XM_024868837.1"/>
</dbReference>
<dbReference type="InterPro" id="IPR045518">
    <property type="entry name" value="2EXR"/>
</dbReference>
<name>A0A2T3AW31_AMORE</name>
<dbReference type="Pfam" id="PF20150">
    <property type="entry name" value="2EXR"/>
    <property type="match status" value="1"/>
</dbReference>
<protein>
    <recommendedName>
        <fullName evidence="1">2EXR domain-containing protein</fullName>
    </recommendedName>
</protein>
<evidence type="ECO:0000259" key="1">
    <source>
        <dbReference type="Pfam" id="PF20150"/>
    </source>
</evidence>
<dbReference type="Proteomes" id="UP000241818">
    <property type="component" value="Unassembled WGS sequence"/>
</dbReference>
<dbReference type="InParanoid" id="A0A2T3AW31"/>